<dbReference type="EMBL" id="SLXO01000003">
    <property type="protein sequence ID" value="TCP36420.1"/>
    <property type="molecule type" value="Genomic_DNA"/>
</dbReference>
<keyword evidence="3 7" id="KW-0012">Acyltransferase</keyword>
<evidence type="ECO:0000256" key="3">
    <source>
        <dbReference type="ARBA" id="ARBA00023315"/>
    </source>
</evidence>
<dbReference type="GO" id="GO:0006654">
    <property type="term" value="P:phosphatidic acid biosynthetic process"/>
    <property type="evidence" value="ECO:0007669"/>
    <property type="project" value="TreeGrafter"/>
</dbReference>
<dbReference type="PANTHER" id="PTHR10434:SF40">
    <property type="entry name" value="1-ACYL-SN-GLYCEROL-3-PHOSPHATE ACYLTRANSFERASE"/>
    <property type="match status" value="1"/>
</dbReference>
<dbReference type="GO" id="GO:0003841">
    <property type="term" value="F:1-acylglycerol-3-phosphate O-acyltransferase activity"/>
    <property type="evidence" value="ECO:0007669"/>
    <property type="project" value="TreeGrafter"/>
</dbReference>
<evidence type="ECO:0000256" key="2">
    <source>
        <dbReference type="ARBA" id="ARBA00022679"/>
    </source>
</evidence>
<dbReference type="InParanoid" id="A0A4R2PLE5"/>
<reference evidence="7 8" key="1">
    <citation type="submission" date="2019-03" db="EMBL/GenBank/DDBJ databases">
        <title>Genomic Encyclopedia of Type Strains, Phase IV (KMG-IV): sequencing the most valuable type-strain genomes for metagenomic binning, comparative biology and taxonomic classification.</title>
        <authorList>
            <person name="Goeker M."/>
        </authorList>
    </citation>
    <scope>NUCLEOTIDE SEQUENCE [LARGE SCALE GENOMIC DNA]</scope>
    <source>
        <strain evidence="7 8">DSM 2132</strain>
    </source>
</reference>
<dbReference type="PANTHER" id="PTHR10434">
    <property type="entry name" value="1-ACYL-SN-GLYCEROL-3-PHOSPHATE ACYLTRANSFERASE"/>
    <property type="match status" value="1"/>
</dbReference>
<dbReference type="FunCoup" id="A0A4R2PLE5">
    <property type="interactions" value="319"/>
</dbReference>
<dbReference type="Pfam" id="PF01553">
    <property type="entry name" value="Acyltransferase"/>
    <property type="match status" value="1"/>
</dbReference>
<organism evidence="7 8">
    <name type="scientific">Rhodothalassium salexigens DSM 2132</name>
    <dbReference type="NCBI Taxonomy" id="1188247"/>
    <lineage>
        <taxon>Bacteria</taxon>
        <taxon>Pseudomonadati</taxon>
        <taxon>Pseudomonadota</taxon>
        <taxon>Alphaproteobacteria</taxon>
        <taxon>Rhodothalassiales</taxon>
        <taxon>Rhodothalassiaceae</taxon>
        <taxon>Rhodothalassium</taxon>
    </lineage>
</organism>
<dbReference type="AlphaFoldDB" id="A0A4R2PLE5"/>
<gene>
    <name evidence="7" type="ORF">EV659_103311</name>
</gene>
<keyword evidence="8" id="KW-1185">Reference proteome</keyword>
<dbReference type="RefSeq" id="WP_165878754.1">
    <property type="nucleotide sequence ID" value="NZ_JACIGF010000003.1"/>
</dbReference>
<dbReference type="Proteomes" id="UP000295399">
    <property type="component" value="Unassembled WGS sequence"/>
</dbReference>
<name>A0A4R2PLE5_RHOSA</name>
<keyword evidence="5" id="KW-0812">Transmembrane</keyword>
<dbReference type="InterPro" id="IPR002123">
    <property type="entry name" value="Plipid/glycerol_acylTrfase"/>
</dbReference>
<keyword evidence="5" id="KW-0472">Membrane</keyword>
<comment type="pathway">
    <text evidence="1">Lipid metabolism.</text>
</comment>
<dbReference type="SUPFAM" id="SSF69593">
    <property type="entry name" value="Glycerol-3-phosphate (1)-acyltransferase"/>
    <property type="match status" value="1"/>
</dbReference>
<accession>A0A4R2PLE5</accession>
<dbReference type="CDD" id="cd07989">
    <property type="entry name" value="LPLAT_AGPAT-like"/>
    <property type="match status" value="1"/>
</dbReference>
<keyword evidence="2 7" id="KW-0808">Transferase</keyword>
<evidence type="ECO:0000313" key="8">
    <source>
        <dbReference type="Proteomes" id="UP000295399"/>
    </source>
</evidence>
<sequence>MRSFLFALIYFPLTVLWTLSLFPLVLLPSDKPLVRWVIAWMDTVLWLARTIVGIRIEYRGWERLPDDRAYVFLAKHMSYLDVIAVFRRLPTLTALAKTELFSIPVIGLILKKLEVVRVDRGSGRAHEQMPRVIDRVVATRRPLLVYPEGTRARPGERRPLRSGAYHLQLGGRLPVYPVATNSGLHWPKKDLRKRPGTVVVAVGEPIPPGLPKDAFMAEVEARVIEASDQLMREVDGVDPAALPGADPRERSLARPGRGGR</sequence>
<evidence type="ECO:0000256" key="4">
    <source>
        <dbReference type="SAM" id="MobiDB-lite"/>
    </source>
</evidence>
<evidence type="ECO:0000259" key="6">
    <source>
        <dbReference type="SMART" id="SM00563"/>
    </source>
</evidence>
<feature type="region of interest" description="Disordered" evidence="4">
    <location>
        <begin position="235"/>
        <end position="260"/>
    </location>
</feature>
<evidence type="ECO:0000256" key="1">
    <source>
        <dbReference type="ARBA" id="ARBA00005189"/>
    </source>
</evidence>
<feature type="transmembrane region" description="Helical" evidence="5">
    <location>
        <begin position="7"/>
        <end position="27"/>
    </location>
</feature>
<keyword evidence="5" id="KW-1133">Transmembrane helix</keyword>
<feature type="domain" description="Phospholipid/glycerol acyltransferase" evidence="6">
    <location>
        <begin position="70"/>
        <end position="183"/>
    </location>
</feature>
<proteinExistence type="predicted"/>
<comment type="caution">
    <text evidence="7">The sequence shown here is derived from an EMBL/GenBank/DDBJ whole genome shotgun (WGS) entry which is preliminary data.</text>
</comment>
<evidence type="ECO:0000256" key="5">
    <source>
        <dbReference type="SAM" id="Phobius"/>
    </source>
</evidence>
<protein>
    <submittedName>
        <fullName evidence="7">1-acyl-sn-glycerol-3-phosphate acyltransferase</fullName>
    </submittedName>
</protein>
<evidence type="ECO:0000313" key="7">
    <source>
        <dbReference type="EMBL" id="TCP36420.1"/>
    </source>
</evidence>
<dbReference type="SMART" id="SM00563">
    <property type="entry name" value="PlsC"/>
    <property type="match status" value="1"/>
</dbReference>